<evidence type="ECO:0000313" key="2">
    <source>
        <dbReference type="Proteomes" id="UP000310017"/>
    </source>
</evidence>
<accession>A0A5B7SYB4</accession>
<gene>
    <name evidence="1" type="ORF">FGM00_17180</name>
</gene>
<sequence length="60" mass="6705">MRTSLTLSTLTSNGESKEKTVVIEKEVEEDKGTFEKAGEKLDEEANEEIDETIEEIGDDN</sequence>
<evidence type="ECO:0000313" key="1">
    <source>
        <dbReference type="EMBL" id="QCX01764.1"/>
    </source>
</evidence>
<name>A0A5B7SYB4_9FLAO</name>
<organism evidence="1 2">
    <name type="scientific">Aggregatimonas sangjinii</name>
    <dbReference type="NCBI Taxonomy" id="2583587"/>
    <lineage>
        <taxon>Bacteria</taxon>
        <taxon>Pseudomonadati</taxon>
        <taxon>Bacteroidota</taxon>
        <taxon>Flavobacteriia</taxon>
        <taxon>Flavobacteriales</taxon>
        <taxon>Flavobacteriaceae</taxon>
        <taxon>Aggregatimonas</taxon>
    </lineage>
</organism>
<reference evidence="1 2" key="1">
    <citation type="submission" date="2019-05" db="EMBL/GenBank/DDBJ databases">
        <title>Genome sequencing of F202Z8.</title>
        <authorList>
            <person name="Kwon Y.M."/>
        </authorList>
    </citation>
    <scope>NUCLEOTIDE SEQUENCE [LARGE SCALE GENOMIC DNA]</scope>
    <source>
        <strain evidence="1 2">F202Z8</strain>
    </source>
</reference>
<dbReference type="AlphaFoldDB" id="A0A5B7SYB4"/>
<keyword evidence="2" id="KW-1185">Reference proteome</keyword>
<dbReference type="EMBL" id="CP040710">
    <property type="protein sequence ID" value="QCX01764.1"/>
    <property type="molecule type" value="Genomic_DNA"/>
</dbReference>
<proteinExistence type="predicted"/>
<dbReference type="Proteomes" id="UP000310017">
    <property type="component" value="Chromosome"/>
</dbReference>
<protein>
    <submittedName>
        <fullName evidence="1">Uncharacterized protein</fullName>
    </submittedName>
</protein>
<dbReference type="KEGG" id="asag:FGM00_17180"/>